<organism evidence="1">
    <name type="scientific">Arundo donax</name>
    <name type="common">Giant reed</name>
    <name type="synonym">Donax arundinaceus</name>
    <dbReference type="NCBI Taxonomy" id="35708"/>
    <lineage>
        <taxon>Eukaryota</taxon>
        <taxon>Viridiplantae</taxon>
        <taxon>Streptophyta</taxon>
        <taxon>Embryophyta</taxon>
        <taxon>Tracheophyta</taxon>
        <taxon>Spermatophyta</taxon>
        <taxon>Magnoliopsida</taxon>
        <taxon>Liliopsida</taxon>
        <taxon>Poales</taxon>
        <taxon>Poaceae</taxon>
        <taxon>PACMAD clade</taxon>
        <taxon>Arundinoideae</taxon>
        <taxon>Arundineae</taxon>
        <taxon>Arundo</taxon>
    </lineage>
</organism>
<accession>A0A0A9CUK3</accession>
<sequence>MTSNRIDKVRTASKKRVILSIKLPTCAYFHKDHSTKSNLRIITQFTANIQY</sequence>
<reference evidence="1" key="2">
    <citation type="journal article" date="2015" name="Data Brief">
        <title>Shoot transcriptome of the giant reed, Arundo donax.</title>
        <authorList>
            <person name="Barrero R.A."/>
            <person name="Guerrero F.D."/>
            <person name="Moolhuijzen P."/>
            <person name="Goolsby J.A."/>
            <person name="Tidwell J."/>
            <person name="Bellgard S.E."/>
            <person name="Bellgard M.I."/>
        </authorList>
    </citation>
    <scope>NUCLEOTIDE SEQUENCE</scope>
    <source>
        <tissue evidence="1">Shoot tissue taken approximately 20 cm above the soil surface</tissue>
    </source>
</reference>
<protein>
    <submittedName>
        <fullName evidence="1">Uncharacterized protein</fullName>
    </submittedName>
</protein>
<name>A0A0A9CUK3_ARUDO</name>
<dbReference type="AlphaFoldDB" id="A0A0A9CUK3"/>
<reference evidence="1" key="1">
    <citation type="submission" date="2014-09" db="EMBL/GenBank/DDBJ databases">
        <authorList>
            <person name="Magalhaes I.L.F."/>
            <person name="Oliveira U."/>
            <person name="Santos F.R."/>
            <person name="Vidigal T.H.D.A."/>
            <person name="Brescovit A.D."/>
            <person name="Santos A.J."/>
        </authorList>
    </citation>
    <scope>NUCLEOTIDE SEQUENCE</scope>
    <source>
        <tissue evidence="1">Shoot tissue taken approximately 20 cm above the soil surface</tissue>
    </source>
</reference>
<evidence type="ECO:0000313" key="1">
    <source>
        <dbReference type="EMBL" id="JAD77065.1"/>
    </source>
</evidence>
<dbReference type="EMBL" id="GBRH01220830">
    <property type="protein sequence ID" value="JAD77065.1"/>
    <property type="molecule type" value="Transcribed_RNA"/>
</dbReference>
<proteinExistence type="predicted"/>